<evidence type="ECO:0000313" key="3">
    <source>
        <dbReference type="Proteomes" id="UP000829401"/>
    </source>
</evidence>
<accession>A0A9E7CX19</accession>
<feature type="chain" id="PRO_5038387254" evidence="1">
    <location>
        <begin position="27"/>
        <end position="432"/>
    </location>
</feature>
<dbReference type="RefSeq" id="WP_152498732.1">
    <property type="nucleotide sequence ID" value="NZ_AURB01000076.1"/>
</dbReference>
<sequence length="432" mass="46580">MKLKNWMTFVSLSTAVAFCATPMANAATSVTFTPSPNTSFTIASNNAAMHKNLSSSLEQQLQTVLGITENSWDKAELNVTAINGTYTPVLQIGGQSIPINLTDQTIQTFDSPNGTIYKLAGQTTILGSTATLVLDFIPNTDYHQGTITIMDPNGPVVEFFGTAFLTQQDENTITSNSPKTASNATIAPAATSSPEWHFQGNNDTQTIMGKSIGKNTCVIGGSDYFNGPSSGSERVEVWGTTEAENYLNNYYKNYYAGSPGADTADTSSYVDLAVLAVQDPSQYGLTFPTDTISPAAETGNNMISEWSWLLDYVPYVGSALDALAQDIHIDIIKIASSNEYYEQVNQSFNLGDGQHILPSGTAFNEAEGHKSYAEQFAFNGGKGNTIKLIGYVRYDTFIPSSTTDSTNYYETDTPTPDVSMTPTVQYQANYSG</sequence>
<dbReference type="EMBL" id="CP080467">
    <property type="protein sequence ID" value="UNO47361.1"/>
    <property type="molecule type" value="Genomic_DNA"/>
</dbReference>
<reference evidence="3" key="1">
    <citation type="journal article" date="2022" name="G3 (Bethesda)">
        <title>Unveiling the complete genome sequence of Alicyclobacillus acidoterrestris DSM 3922T, a taint-producing strain.</title>
        <authorList>
            <person name="Leonardo I.C."/>
            <person name="Barreto Crespo M.T."/>
            <person name="Gaspar F.B."/>
        </authorList>
    </citation>
    <scope>NUCLEOTIDE SEQUENCE [LARGE SCALE GENOMIC DNA]</scope>
    <source>
        <strain evidence="3">DSM 3922</strain>
    </source>
</reference>
<keyword evidence="1" id="KW-0732">Signal</keyword>
<keyword evidence="3" id="KW-1185">Reference proteome</keyword>
<evidence type="ECO:0000313" key="2">
    <source>
        <dbReference type="EMBL" id="UNO47361.1"/>
    </source>
</evidence>
<evidence type="ECO:0000256" key="1">
    <source>
        <dbReference type="SAM" id="SignalP"/>
    </source>
</evidence>
<dbReference type="Proteomes" id="UP000829401">
    <property type="component" value="Chromosome"/>
</dbReference>
<gene>
    <name evidence="2" type="ORF">K1I37_11540</name>
</gene>
<dbReference type="KEGG" id="aaco:K1I37_11540"/>
<dbReference type="AlphaFoldDB" id="A0A9E7CX19"/>
<protein>
    <submittedName>
        <fullName evidence="2">Uncharacterized protein</fullName>
    </submittedName>
</protein>
<proteinExistence type="predicted"/>
<organism evidence="2 3">
    <name type="scientific">Alicyclobacillus acidoterrestris (strain ATCC 49025 / DSM 3922 / CIP 106132 / NCIMB 13137 / GD3B)</name>
    <dbReference type="NCBI Taxonomy" id="1356854"/>
    <lineage>
        <taxon>Bacteria</taxon>
        <taxon>Bacillati</taxon>
        <taxon>Bacillota</taxon>
        <taxon>Bacilli</taxon>
        <taxon>Bacillales</taxon>
        <taxon>Alicyclobacillaceae</taxon>
        <taxon>Alicyclobacillus</taxon>
    </lineage>
</organism>
<feature type="signal peptide" evidence="1">
    <location>
        <begin position="1"/>
        <end position="26"/>
    </location>
</feature>
<name>A0A9E7CX19_ALIAG</name>